<feature type="signal peptide" evidence="1">
    <location>
        <begin position="1"/>
        <end position="22"/>
    </location>
</feature>
<evidence type="ECO:0000313" key="3">
    <source>
        <dbReference type="Proteomes" id="UP000270046"/>
    </source>
</evidence>
<organism evidence="2 3">
    <name type="scientific">Mucilaginibacter celer</name>
    <dbReference type="NCBI Taxonomy" id="2305508"/>
    <lineage>
        <taxon>Bacteria</taxon>
        <taxon>Pseudomonadati</taxon>
        <taxon>Bacteroidota</taxon>
        <taxon>Sphingobacteriia</taxon>
        <taxon>Sphingobacteriales</taxon>
        <taxon>Sphingobacteriaceae</taxon>
        <taxon>Mucilaginibacter</taxon>
    </lineage>
</organism>
<accession>A0A494VW07</accession>
<dbReference type="InterPro" id="IPR023116">
    <property type="entry name" value="Phosphonoacetate_hydro_insert"/>
</dbReference>
<dbReference type="PANTHER" id="PTHR10151">
    <property type="entry name" value="ECTONUCLEOTIDE PYROPHOSPHATASE/PHOSPHODIESTERASE"/>
    <property type="match status" value="1"/>
</dbReference>
<feature type="chain" id="PRO_5019719388" evidence="1">
    <location>
        <begin position="23"/>
        <end position="404"/>
    </location>
</feature>
<dbReference type="Gene3D" id="3.30.1360.110">
    <property type="entry name" value="Domain 2, Phosphonoacetate Hydrolase"/>
    <property type="match status" value="1"/>
</dbReference>
<reference evidence="2 3" key="1">
    <citation type="submission" date="2018-10" db="EMBL/GenBank/DDBJ databases">
        <title>Genome sequencing of Mucilaginibacter sp. HYN0043.</title>
        <authorList>
            <person name="Kim M."/>
            <person name="Yi H."/>
        </authorList>
    </citation>
    <scope>NUCLEOTIDE SEQUENCE [LARGE SCALE GENOMIC DNA]</scope>
    <source>
        <strain evidence="2 3">HYN0043</strain>
    </source>
</reference>
<dbReference type="OrthoDB" id="9779418at2"/>
<dbReference type="AlphaFoldDB" id="A0A494VW07"/>
<dbReference type="SUPFAM" id="SSF53649">
    <property type="entry name" value="Alkaline phosphatase-like"/>
    <property type="match status" value="1"/>
</dbReference>
<proteinExistence type="predicted"/>
<dbReference type="EMBL" id="CP032869">
    <property type="protein sequence ID" value="AYL98271.1"/>
    <property type="molecule type" value="Genomic_DNA"/>
</dbReference>
<dbReference type="Proteomes" id="UP000270046">
    <property type="component" value="Chromosome"/>
</dbReference>
<evidence type="ECO:0000256" key="1">
    <source>
        <dbReference type="SAM" id="SignalP"/>
    </source>
</evidence>
<keyword evidence="3" id="KW-1185">Reference proteome</keyword>
<dbReference type="Gene3D" id="3.40.720.10">
    <property type="entry name" value="Alkaline Phosphatase, subunit A"/>
    <property type="match status" value="1"/>
</dbReference>
<keyword evidence="1" id="KW-0732">Signal</keyword>
<dbReference type="InterPro" id="IPR002591">
    <property type="entry name" value="Phosphodiest/P_Trfase"/>
</dbReference>
<dbReference type="Pfam" id="PF01663">
    <property type="entry name" value="Phosphodiest"/>
    <property type="match status" value="1"/>
</dbReference>
<dbReference type="InterPro" id="IPR017850">
    <property type="entry name" value="Alkaline_phosphatase_core_sf"/>
</dbReference>
<dbReference type="PANTHER" id="PTHR10151:SF120">
    <property type="entry name" value="BIS(5'-ADENOSYL)-TRIPHOSPHATASE"/>
    <property type="match status" value="1"/>
</dbReference>
<gene>
    <name evidence="2" type="ORF">HYN43_024620</name>
</gene>
<dbReference type="GO" id="GO:0016787">
    <property type="term" value="F:hydrolase activity"/>
    <property type="evidence" value="ECO:0007669"/>
    <property type="project" value="UniProtKB-ARBA"/>
</dbReference>
<dbReference type="KEGG" id="muh:HYN43_024620"/>
<evidence type="ECO:0000313" key="2">
    <source>
        <dbReference type="EMBL" id="AYL98271.1"/>
    </source>
</evidence>
<protein>
    <submittedName>
        <fullName evidence="2">Nucleotide pyrophosphatase</fullName>
    </submittedName>
</protein>
<sequence length="404" mass="45083">MKIPARYFTVLIFLLAGFITHAQNSSKQFNGGKRVVIIMMDGFGMSYFNNAPMPWLKGMLAQKNFVKPVDALMPTVTNANNTSICTGTFPEVNGISGNFFLNDKGQEEYMEDKSLVLAPTIFEKLKADGIKSALISSKKKSTTLLCRGTDIVVSPETADSSWINKIGTPPTIYSREVNYWSMKAGIYLLKNRPDIRCLYIHTTDYPMHTWAPTDSNSVQHLQNIDALLKQINEAAPDATILITADHDVNHKSRCIDLQKMLLQQQVKIKLALSPEKDKYVKHHRGFGGAAYVYLNDASDEPSVIKALKKINGVENVLTRAQAAAKYHLPPNRIGDLVVLGDPTTVFGDLENQPEEDLPATYRSHGSAYELKVPVIILNAGKMPTPSYFKNNKDLAIWLADKKYW</sequence>
<name>A0A494VW07_9SPHI</name>
<dbReference type="RefSeq" id="WP_119406551.1">
    <property type="nucleotide sequence ID" value="NZ_CP032869.1"/>
</dbReference>